<protein>
    <submittedName>
        <fullName evidence="4">Hsp20/alpha crystallin family protein</fullName>
    </submittedName>
</protein>
<evidence type="ECO:0000259" key="3">
    <source>
        <dbReference type="PROSITE" id="PS01031"/>
    </source>
</evidence>
<comment type="similarity">
    <text evidence="1 2">Belongs to the small heat shock protein (HSP20) family.</text>
</comment>
<dbReference type="PROSITE" id="PS01031">
    <property type="entry name" value="SHSP"/>
    <property type="match status" value="1"/>
</dbReference>
<dbReference type="AlphaFoldDB" id="A0A9D2EEA2"/>
<evidence type="ECO:0000313" key="4">
    <source>
        <dbReference type="EMBL" id="HIZ35746.1"/>
    </source>
</evidence>
<dbReference type="SUPFAM" id="SSF49764">
    <property type="entry name" value="HSP20-like chaperones"/>
    <property type="match status" value="1"/>
</dbReference>
<proteinExistence type="inferred from homology"/>
<organism evidence="4 5">
    <name type="scientific">Candidatus Ruania gallistercoris</name>
    <dbReference type="NCBI Taxonomy" id="2838746"/>
    <lineage>
        <taxon>Bacteria</taxon>
        <taxon>Bacillati</taxon>
        <taxon>Actinomycetota</taxon>
        <taxon>Actinomycetes</taxon>
        <taxon>Micrococcales</taxon>
        <taxon>Ruaniaceae</taxon>
        <taxon>Ruania</taxon>
    </lineage>
</organism>
<evidence type="ECO:0000256" key="2">
    <source>
        <dbReference type="RuleBase" id="RU003616"/>
    </source>
</evidence>
<name>A0A9D2EEA2_9MICO</name>
<reference evidence="4" key="2">
    <citation type="submission" date="2021-04" db="EMBL/GenBank/DDBJ databases">
        <authorList>
            <person name="Gilroy R."/>
        </authorList>
    </citation>
    <scope>NUCLEOTIDE SEQUENCE</scope>
    <source>
        <strain evidence="4">ChiGjej4B4-7305</strain>
    </source>
</reference>
<evidence type="ECO:0000313" key="5">
    <source>
        <dbReference type="Proteomes" id="UP000824037"/>
    </source>
</evidence>
<dbReference type="Proteomes" id="UP000824037">
    <property type="component" value="Unassembled WGS sequence"/>
</dbReference>
<gene>
    <name evidence="4" type="ORF">H9815_08200</name>
</gene>
<dbReference type="PANTHER" id="PTHR11527">
    <property type="entry name" value="HEAT-SHOCK PROTEIN 20 FAMILY MEMBER"/>
    <property type="match status" value="1"/>
</dbReference>
<reference evidence="4" key="1">
    <citation type="journal article" date="2021" name="PeerJ">
        <title>Extensive microbial diversity within the chicken gut microbiome revealed by metagenomics and culture.</title>
        <authorList>
            <person name="Gilroy R."/>
            <person name="Ravi A."/>
            <person name="Getino M."/>
            <person name="Pursley I."/>
            <person name="Horton D.L."/>
            <person name="Alikhan N.F."/>
            <person name="Baker D."/>
            <person name="Gharbi K."/>
            <person name="Hall N."/>
            <person name="Watson M."/>
            <person name="Adriaenssens E.M."/>
            <person name="Foster-Nyarko E."/>
            <person name="Jarju S."/>
            <person name="Secka A."/>
            <person name="Antonio M."/>
            <person name="Oren A."/>
            <person name="Chaudhuri R.R."/>
            <person name="La Ragione R."/>
            <person name="Hildebrand F."/>
            <person name="Pallen M.J."/>
        </authorList>
    </citation>
    <scope>NUCLEOTIDE SEQUENCE</scope>
    <source>
        <strain evidence="4">ChiGjej4B4-7305</strain>
    </source>
</reference>
<dbReference type="InterPro" id="IPR008978">
    <property type="entry name" value="HSP20-like_chaperone"/>
</dbReference>
<comment type="caution">
    <text evidence="4">The sequence shown here is derived from an EMBL/GenBank/DDBJ whole genome shotgun (WGS) entry which is preliminary data.</text>
</comment>
<accession>A0A9D2EEA2</accession>
<dbReference type="EMBL" id="DXBY01000137">
    <property type="protein sequence ID" value="HIZ35746.1"/>
    <property type="molecule type" value="Genomic_DNA"/>
</dbReference>
<dbReference type="CDD" id="cd06464">
    <property type="entry name" value="ACD_sHsps-like"/>
    <property type="match status" value="1"/>
</dbReference>
<dbReference type="InterPro" id="IPR002068">
    <property type="entry name" value="A-crystallin/Hsp20_dom"/>
</dbReference>
<dbReference type="Pfam" id="PF00011">
    <property type="entry name" value="HSP20"/>
    <property type="match status" value="1"/>
</dbReference>
<evidence type="ECO:0000256" key="1">
    <source>
        <dbReference type="PROSITE-ProRule" id="PRU00285"/>
    </source>
</evidence>
<dbReference type="InterPro" id="IPR031107">
    <property type="entry name" value="Small_HSP"/>
</dbReference>
<feature type="domain" description="SHSP" evidence="3">
    <location>
        <begin position="21"/>
        <end position="132"/>
    </location>
</feature>
<sequence length="156" mass="16822">MALTFDPFRELNRLTGAYAPGSRGPRWMPMDLYRAEDEFVVDIDLPGVAPESIDLDVDGNLLTIQAERTIDRPESGRWLAQERPAGGYRRQLTLNDGLDVDAITASYAHGVLTLRIPVAEAAKPRKIAVQAGENATVSVTDQGQSAVESGVDTAAA</sequence>
<dbReference type="Gene3D" id="2.60.40.790">
    <property type="match status" value="1"/>
</dbReference>